<sequence length="335" mass="37291">MAEIARGFDPNTAEFARHNQHRIYEIVEQALPSRLEEIEDLEESEDSEPTTTLNCSVHQQEASEMFLPSEAEPKDLAANTEPPGFTSQKGAGYSSNYPHSNPTATFSTSTELIGVDTAEIDRILPRDPKSVCPSAKISLCAHSKYLKIVPAETETNIPQPPTDIILSISSLDVQSILYQERITFEFVSKRLTSPPPSVNRIWFYVNAPEFSLISYICEVGTMTTTDRKTTGKKKTSDRAVSFSIRSCYRLYQPLALYTLEQQFGLKSVPREGMMVPVPTSLLEAVPWHTQQLVWRLTHAPISVAGAAGIKARMKRKASEVTDADGDEETHVGKQR</sequence>
<evidence type="ECO:0000256" key="1">
    <source>
        <dbReference type="SAM" id="MobiDB-lite"/>
    </source>
</evidence>
<evidence type="ECO:0000313" key="3">
    <source>
        <dbReference type="Proteomes" id="UP001465976"/>
    </source>
</evidence>
<proteinExistence type="predicted"/>
<dbReference type="Proteomes" id="UP001465976">
    <property type="component" value="Unassembled WGS sequence"/>
</dbReference>
<comment type="caution">
    <text evidence="2">The sequence shown here is derived from an EMBL/GenBank/DDBJ whole genome shotgun (WGS) entry which is preliminary data.</text>
</comment>
<dbReference type="EMBL" id="JBAHYK010003507">
    <property type="protein sequence ID" value="KAL0563442.1"/>
    <property type="molecule type" value="Genomic_DNA"/>
</dbReference>
<protein>
    <submittedName>
        <fullName evidence="2">Uncharacterized protein</fullName>
    </submittedName>
</protein>
<accession>A0ABR3EKL6</accession>
<evidence type="ECO:0000313" key="2">
    <source>
        <dbReference type="EMBL" id="KAL0563442.1"/>
    </source>
</evidence>
<feature type="compositionally biased region" description="Polar residues" evidence="1">
    <location>
        <begin position="85"/>
        <end position="96"/>
    </location>
</feature>
<name>A0ABR3EKL6_9AGAR</name>
<organism evidence="2 3">
    <name type="scientific">Marasmius crinis-equi</name>
    <dbReference type="NCBI Taxonomy" id="585013"/>
    <lineage>
        <taxon>Eukaryota</taxon>
        <taxon>Fungi</taxon>
        <taxon>Dikarya</taxon>
        <taxon>Basidiomycota</taxon>
        <taxon>Agaricomycotina</taxon>
        <taxon>Agaricomycetes</taxon>
        <taxon>Agaricomycetidae</taxon>
        <taxon>Agaricales</taxon>
        <taxon>Marasmiineae</taxon>
        <taxon>Marasmiaceae</taxon>
        <taxon>Marasmius</taxon>
    </lineage>
</organism>
<feature type="region of interest" description="Disordered" evidence="1">
    <location>
        <begin position="74"/>
        <end position="96"/>
    </location>
</feature>
<feature type="non-terminal residue" evidence="2">
    <location>
        <position position="335"/>
    </location>
</feature>
<keyword evidence="3" id="KW-1185">Reference proteome</keyword>
<reference evidence="2 3" key="1">
    <citation type="submission" date="2024-02" db="EMBL/GenBank/DDBJ databases">
        <title>A draft genome for the cacao thread blight pathogen Marasmius crinis-equi.</title>
        <authorList>
            <person name="Cohen S.P."/>
            <person name="Baruah I.K."/>
            <person name="Amoako-Attah I."/>
            <person name="Bukari Y."/>
            <person name="Meinhardt L.W."/>
            <person name="Bailey B.A."/>
        </authorList>
    </citation>
    <scope>NUCLEOTIDE SEQUENCE [LARGE SCALE GENOMIC DNA]</scope>
    <source>
        <strain evidence="2 3">GH-76</strain>
    </source>
</reference>
<feature type="region of interest" description="Disordered" evidence="1">
    <location>
        <begin position="316"/>
        <end position="335"/>
    </location>
</feature>
<gene>
    <name evidence="2" type="ORF">V5O48_018625</name>
</gene>